<dbReference type="AlphaFoldDB" id="A0A3E2B3A8"/>
<evidence type="ECO:0000256" key="3">
    <source>
        <dbReference type="ARBA" id="ARBA00013236"/>
    </source>
</evidence>
<dbReference type="InterPro" id="IPR013785">
    <property type="entry name" value="Aldolase_TIM"/>
</dbReference>
<evidence type="ECO:0000256" key="8">
    <source>
        <dbReference type="ARBA" id="ARBA00048668"/>
    </source>
</evidence>
<dbReference type="GO" id="GO:0004516">
    <property type="term" value="F:nicotinate phosphoribosyltransferase activity"/>
    <property type="evidence" value="ECO:0007669"/>
    <property type="project" value="UniProtKB-UniRule"/>
</dbReference>
<sequence length="486" mass="54829">MNTNKKLNMTMLCDFYELTMGNGYFKAGYKDRITHFDLFFRSVPDKGGYAIAAGLEQVIEYIQDLHFEPEDIEYLRSRKMFDEGFLDYLANFKFTGDIFAVPEGTPVFPNEPILTVRAPAIQSQLLETYLLLTINHQSLIATKANRIVRAARGRTVLEFGSRRAQGSSGAIDGARAAFIGGCKGTACTISDQLYGVPAGGTMAHAWVQTFDTQYDAFRAYCEIYPDNPVLLVDTYNTLKSGVPDAIRAFNDVLKPRGLTKCGIRLDSGDMAYLTRQARQMLDEAGWTECKITVSNSLDEIIIQDLLIQGAQIDAFGVGERLITARSEPVFGGVYKLVAYEDDEGNVVPKIKLSENVSKITTPQYKRVYRLFGNETGKAIGDWLCTYDEDVKSNCNPDGSLTIFDPDATWKKKTINNFTAKELQKPIFVGGRLVYDMPSLEEIQQYCADQMETMWDEVKRFDNPHNYYVDLSQKLWDIKYDLLTHNK</sequence>
<dbReference type="PANTHER" id="PTHR11098:SF1">
    <property type="entry name" value="NICOTINATE PHOSPHORIBOSYLTRANSFERASE"/>
    <property type="match status" value="1"/>
</dbReference>
<dbReference type="GeneID" id="97995474"/>
<dbReference type="EMBL" id="QQRQ01000009">
    <property type="protein sequence ID" value="RFT06533.1"/>
    <property type="molecule type" value="Genomic_DNA"/>
</dbReference>
<evidence type="ECO:0000259" key="10">
    <source>
        <dbReference type="Pfam" id="PF17767"/>
    </source>
</evidence>
<evidence type="ECO:0000256" key="4">
    <source>
        <dbReference type="ARBA" id="ARBA00022553"/>
    </source>
</evidence>
<feature type="domain" description="Nicotinate phosphoribosyltransferase C-terminal" evidence="11">
    <location>
        <begin position="365"/>
        <end position="478"/>
    </location>
</feature>
<dbReference type="FunFam" id="3.20.20.70:FF:000076">
    <property type="entry name" value="Nicotinate phosphoribosyltransferase"/>
    <property type="match status" value="1"/>
</dbReference>
<keyword evidence="4" id="KW-0597">Phosphoprotein</keyword>
<dbReference type="SUPFAM" id="SSF51690">
    <property type="entry name" value="Nicotinate/Quinolinate PRTase C-terminal domain-like"/>
    <property type="match status" value="1"/>
</dbReference>
<accession>A0A3E2B3A8</accession>
<dbReference type="UniPathway" id="UPA00253">
    <property type="reaction ID" value="UER00457"/>
</dbReference>
<evidence type="ECO:0000256" key="7">
    <source>
        <dbReference type="ARBA" id="ARBA00022679"/>
    </source>
</evidence>
<keyword evidence="5 9" id="KW-0436">Ligase</keyword>
<name>A0A3E2B3A8_9FIRM</name>
<dbReference type="SUPFAM" id="SSF54675">
    <property type="entry name" value="Nicotinate/Quinolinate PRTase N-terminal domain-like"/>
    <property type="match status" value="1"/>
</dbReference>
<evidence type="ECO:0000256" key="9">
    <source>
        <dbReference type="RuleBase" id="RU365100"/>
    </source>
</evidence>
<evidence type="ECO:0000256" key="6">
    <source>
        <dbReference type="ARBA" id="ARBA00022642"/>
    </source>
</evidence>
<keyword evidence="13" id="KW-1185">Reference proteome</keyword>
<dbReference type="InterPro" id="IPR036068">
    <property type="entry name" value="Nicotinate_pribotase-like_C"/>
</dbReference>
<dbReference type="InterPro" id="IPR007229">
    <property type="entry name" value="Nic_PRibTrfase-Fam"/>
</dbReference>
<comment type="similarity">
    <text evidence="2 9">Belongs to the NAPRTase family.</text>
</comment>
<evidence type="ECO:0000256" key="1">
    <source>
        <dbReference type="ARBA" id="ARBA00004952"/>
    </source>
</evidence>
<reference evidence="12 13" key="1">
    <citation type="submission" date="2018-07" db="EMBL/GenBank/DDBJ databases">
        <title>GABA Modulating Bacteria of the Human Gut Microbiota.</title>
        <authorList>
            <person name="Strandwitz P."/>
            <person name="Kim K.H."/>
            <person name="Terekhova D."/>
            <person name="Liu J.K."/>
            <person name="Sharma A."/>
            <person name="Levering J."/>
            <person name="Mcdonald D."/>
            <person name="Dietrich D."/>
            <person name="Ramadhar T.R."/>
            <person name="Lekbua A."/>
            <person name="Mroue N."/>
            <person name="Liston C."/>
            <person name="Stewart E.J."/>
            <person name="Dubin M.J."/>
            <person name="Zengler K."/>
            <person name="Knight R."/>
            <person name="Gilbert J.A."/>
            <person name="Clardy J."/>
            <person name="Lewis K."/>
        </authorList>
    </citation>
    <scope>NUCLEOTIDE SEQUENCE [LARGE SCALE GENOMIC DNA]</scope>
    <source>
        <strain evidence="12 13">KLE1738</strain>
    </source>
</reference>
<evidence type="ECO:0000259" key="11">
    <source>
        <dbReference type="Pfam" id="PF17956"/>
    </source>
</evidence>
<dbReference type="Pfam" id="PF17956">
    <property type="entry name" value="NAPRTase_C"/>
    <property type="match status" value="1"/>
</dbReference>
<feature type="domain" description="Nicotinate phosphoribosyltransferase N-terminal" evidence="10">
    <location>
        <begin position="11"/>
        <end position="135"/>
    </location>
</feature>
<evidence type="ECO:0000313" key="12">
    <source>
        <dbReference type="EMBL" id="RFT06533.1"/>
    </source>
</evidence>
<dbReference type="NCBIfam" id="NF006695">
    <property type="entry name" value="PRK09243.1-2"/>
    <property type="match status" value="1"/>
</dbReference>
<dbReference type="NCBIfam" id="NF009131">
    <property type="entry name" value="PRK12484.1"/>
    <property type="match status" value="1"/>
</dbReference>
<dbReference type="GO" id="GO:0047280">
    <property type="term" value="F:nicotinamide phosphoribosyltransferase activity"/>
    <property type="evidence" value="ECO:0007669"/>
    <property type="project" value="UniProtKB-ARBA"/>
</dbReference>
<dbReference type="EC" id="6.3.4.21" evidence="3 9"/>
<dbReference type="InterPro" id="IPR040727">
    <property type="entry name" value="NAPRTase_N"/>
</dbReference>
<dbReference type="NCBIfam" id="TIGR01513">
    <property type="entry name" value="NAPRTase_put"/>
    <property type="match status" value="1"/>
</dbReference>
<evidence type="ECO:0000256" key="5">
    <source>
        <dbReference type="ARBA" id="ARBA00022598"/>
    </source>
</evidence>
<gene>
    <name evidence="12" type="ORF">DV520_06980</name>
</gene>
<dbReference type="Gene3D" id="3.20.20.70">
    <property type="entry name" value="Aldolase class I"/>
    <property type="match status" value="1"/>
</dbReference>
<comment type="catalytic activity">
    <reaction evidence="8 9">
        <text>5-phospho-alpha-D-ribose 1-diphosphate + nicotinate + ATP + H2O = nicotinate beta-D-ribonucleotide + ADP + phosphate + diphosphate</text>
        <dbReference type="Rhea" id="RHEA:36163"/>
        <dbReference type="ChEBI" id="CHEBI:15377"/>
        <dbReference type="ChEBI" id="CHEBI:30616"/>
        <dbReference type="ChEBI" id="CHEBI:32544"/>
        <dbReference type="ChEBI" id="CHEBI:33019"/>
        <dbReference type="ChEBI" id="CHEBI:43474"/>
        <dbReference type="ChEBI" id="CHEBI:57502"/>
        <dbReference type="ChEBI" id="CHEBI:58017"/>
        <dbReference type="ChEBI" id="CHEBI:456216"/>
        <dbReference type="EC" id="6.3.4.21"/>
    </reaction>
</comment>
<dbReference type="Gene3D" id="3.20.140.10">
    <property type="entry name" value="nicotinate phosphoribosyltransferase"/>
    <property type="match status" value="1"/>
</dbReference>
<dbReference type="PANTHER" id="PTHR11098">
    <property type="entry name" value="NICOTINATE PHOSPHORIBOSYLTRANSFERASE"/>
    <property type="match status" value="1"/>
</dbReference>
<dbReference type="GO" id="GO:0034355">
    <property type="term" value="P:NAD+ biosynthetic process via the salvage pathway"/>
    <property type="evidence" value="ECO:0007669"/>
    <property type="project" value="TreeGrafter"/>
</dbReference>
<dbReference type="RefSeq" id="WP_021919348.1">
    <property type="nucleotide sequence ID" value="NZ_CAKXKJ010000025.1"/>
</dbReference>
<protein>
    <recommendedName>
        <fullName evidence="3 9">Nicotinate phosphoribosyltransferase</fullName>
        <ecNumber evidence="3 9">6.3.4.21</ecNumber>
    </recommendedName>
</protein>
<dbReference type="CDD" id="cd01570">
    <property type="entry name" value="NAPRTase_A"/>
    <property type="match status" value="1"/>
</dbReference>
<proteinExistence type="inferred from homology"/>
<comment type="PTM">
    <text evidence="9">Transiently phosphorylated on a His residue during the reaction cycle. Phosphorylation strongly increases the affinity for substrates and increases the rate of nicotinate D-ribonucleotide production. Dephosphorylation regenerates the low-affinity form of the enzyme, leading to product release.</text>
</comment>
<dbReference type="GO" id="GO:0005829">
    <property type="term" value="C:cytosol"/>
    <property type="evidence" value="ECO:0007669"/>
    <property type="project" value="TreeGrafter"/>
</dbReference>
<comment type="pathway">
    <text evidence="1 9">Cofactor biosynthesis; NAD(+) biosynthesis; nicotinate D-ribonucleotide from nicotinate: step 1/1.</text>
</comment>
<dbReference type="InterPro" id="IPR006405">
    <property type="entry name" value="Nic_PRibTrfase_pncB"/>
</dbReference>
<comment type="caution">
    <text evidence="12">The sequence shown here is derived from an EMBL/GenBank/DDBJ whole genome shotgun (WGS) entry which is preliminary data.</text>
</comment>
<evidence type="ECO:0000313" key="13">
    <source>
        <dbReference type="Proteomes" id="UP000260649"/>
    </source>
</evidence>
<keyword evidence="7 9" id="KW-0808">Transferase</keyword>
<dbReference type="Proteomes" id="UP000260649">
    <property type="component" value="Unassembled WGS sequence"/>
</dbReference>
<dbReference type="OrthoDB" id="9770610at2"/>
<dbReference type="InterPro" id="IPR041619">
    <property type="entry name" value="NAPRTase_C"/>
</dbReference>
<dbReference type="PIRSF" id="PIRSF000484">
    <property type="entry name" value="NAPRT"/>
    <property type="match status" value="1"/>
</dbReference>
<comment type="function">
    <text evidence="9">Catalyzes the first step in the biosynthesis of NAD from nicotinic acid, the ATP-dependent synthesis of beta-nicotinate D-ribonucleotide from nicotinate and 5-phospho-D-ribose 1-phosphate.</text>
</comment>
<keyword evidence="6 9" id="KW-0662">Pyridine nucleotide biosynthesis</keyword>
<evidence type="ECO:0000256" key="2">
    <source>
        <dbReference type="ARBA" id="ARBA00010897"/>
    </source>
</evidence>
<keyword evidence="12" id="KW-0328">Glycosyltransferase</keyword>
<dbReference type="Pfam" id="PF17767">
    <property type="entry name" value="NAPRTase_N"/>
    <property type="match status" value="1"/>
</dbReference>
<organism evidence="12 13">
    <name type="scientific">Evtepia gabavorous</name>
    <dbReference type="NCBI Taxonomy" id="2211183"/>
    <lineage>
        <taxon>Bacteria</taxon>
        <taxon>Bacillati</taxon>
        <taxon>Bacillota</taxon>
        <taxon>Clostridia</taxon>
        <taxon>Eubacteriales</taxon>
        <taxon>Evtepia</taxon>
    </lineage>
</organism>